<evidence type="ECO:0000313" key="1">
    <source>
        <dbReference type="EMBL" id="CCJ09727.1"/>
    </source>
</evidence>
<sequence>MNGVGDKMSKHFYANTSPDMAVNYPKGWTSFFHNIVGYDEPLSKEVLTAYHLKEITDLNELPEHHKKVFETLSAIEYSTVEQALKTFKTNYVEGI</sequence>
<evidence type="ECO:0000313" key="2">
    <source>
        <dbReference type="Proteomes" id="UP000014703"/>
    </source>
</evidence>
<proteinExistence type="predicted"/>
<accession>S6CQN4</accession>
<dbReference type="Proteomes" id="UP000014703">
    <property type="component" value="Segment"/>
</dbReference>
<dbReference type="OrthoDB" id="19063at10239"/>
<organism evidence="1 2">
    <name type="scientific">Streptococcus phage SP-QS1</name>
    <dbReference type="NCBI Taxonomy" id="1208587"/>
    <lineage>
        <taxon>Viruses</taxon>
        <taxon>Duplodnaviria</taxon>
        <taxon>Heunggongvirae</taxon>
        <taxon>Uroviricota</taxon>
        <taxon>Caudoviricetes</taxon>
        <taxon>Saphexavirus</taxon>
        <taxon>Saphexavirus SPQS1</taxon>
    </lineage>
</organism>
<reference evidence="1 2" key="1">
    <citation type="submission" date="2012-07" db="EMBL/GenBank/DDBJ databases">
        <authorList>
            <person name="Clokie M."/>
        </authorList>
    </citation>
    <scope>NUCLEOTIDE SEQUENCE [LARGE SCALE GENOMIC DNA]</scope>
</reference>
<name>S6CQN4_9CAUD</name>
<dbReference type="RefSeq" id="YP_008320550.1">
    <property type="nucleotide sequence ID" value="NC_021868.1"/>
</dbReference>
<keyword evidence="2" id="KW-1185">Reference proteome</keyword>
<dbReference type="EMBL" id="HE962497">
    <property type="protein sequence ID" value="CCJ09727.1"/>
    <property type="molecule type" value="Genomic_DNA"/>
</dbReference>
<gene>
    <name evidence="1" type="primary">gp73</name>
    <name evidence="1" type="ORF">BN19_074</name>
</gene>
<dbReference type="KEGG" id="vg:16397150"/>
<dbReference type="GeneID" id="16397150"/>
<protein>
    <submittedName>
        <fullName evidence="1">Uncharacterized protein</fullName>
    </submittedName>
</protein>
<reference evidence="1 2" key="2">
    <citation type="submission" date="2013-07" db="EMBL/GenBank/DDBJ databases">
        <title>Capsule no barrier: a novel phage that can lyse invasive capsulated strains of Streptococcus pneumoniae.</title>
        <authorList>
            <person name="Almaghrabi M.K."/>
            <person name="Neill D.R."/>
            <person name="Philippe D.L."/>
            <person name="Wheatley P."/>
            <person name="Kadioglu A."/>
            <person name="Clokie M.R.J."/>
        </authorList>
    </citation>
    <scope>NUCLEOTIDE SEQUENCE [LARGE SCALE GENOMIC DNA]</scope>
</reference>